<dbReference type="Pfam" id="PF18911">
    <property type="entry name" value="PKD_4"/>
    <property type="match status" value="2"/>
</dbReference>
<name>A0A382LIM8_9ZZZZ</name>
<sequence length="236" mass="24789">MKENMNKFSSLAIVGLLMLSGCLGIGDDGVIGDNLNPQAVAVVSSGQKVVDLGEAIQFDASGSSDDDGSIVSYLWDFGDGTQSTNKLANHKYLNPGEYIISLSVTDDKGAVGNNDRKLSYVTVLHPEVSSSSNLPYALISVKSSVIRAGSEIEFNGNGSWAWLDGSPSTAEIQSCSWDFGDGNTATGSIVKHTFGSSGGFSSYSSVGSYPVKLTAYSSGGSFDVVYQTIRVLSEEF</sequence>
<dbReference type="InterPro" id="IPR022409">
    <property type="entry name" value="PKD/Chitinase_dom"/>
</dbReference>
<dbReference type="EMBL" id="UINC01086461">
    <property type="protein sequence ID" value="SVC34942.1"/>
    <property type="molecule type" value="Genomic_DNA"/>
</dbReference>
<proteinExistence type="predicted"/>
<gene>
    <name evidence="2" type="ORF">METZ01_LOCUS287796</name>
</gene>
<dbReference type="Gene3D" id="2.60.40.10">
    <property type="entry name" value="Immunoglobulins"/>
    <property type="match status" value="2"/>
</dbReference>
<dbReference type="AlphaFoldDB" id="A0A382LIM8"/>
<dbReference type="SMART" id="SM00089">
    <property type="entry name" value="PKD"/>
    <property type="match status" value="2"/>
</dbReference>
<feature type="non-terminal residue" evidence="2">
    <location>
        <position position="236"/>
    </location>
</feature>
<organism evidence="2">
    <name type="scientific">marine metagenome</name>
    <dbReference type="NCBI Taxonomy" id="408172"/>
    <lineage>
        <taxon>unclassified sequences</taxon>
        <taxon>metagenomes</taxon>
        <taxon>ecological metagenomes</taxon>
    </lineage>
</organism>
<dbReference type="CDD" id="cd00146">
    <property type="entry name" value="PKD"/>
    <property type="match status" value="1"/>
</dbReference>
<evidence type="ECO:0000313" key="2">
    <source>
        <dbReference type="EMBL" id="SVC34942.1"/>
    </source>
</evidence>
<accession>A0A382LIM8</accession>
<dbReference type="PROSITE" id="PS50093">
    <property type="entry name" value="PKD"/>
    <property type="match status" value="2"/>
</dbReference>
<dbReference type="SUPFAM" id="SSF49299">
    <property type="entry name" value="PKD domain"/>
    <property type="match status" value="2"/>
</dbReference>
<dbReference type="InterPro" id="IPR000601">
    <property type="entry name" value="PKD_dom"/>
</dbReference>
<feature type="domain" description="PKD" evidence="1">
    <location>
        <begin position="39"/>
        <end position="109"/>
    </location>
</feature>
<protein>
    <recommendedName>
        <fullName evidence="1">PKD domain-containing protein</fullName>
    </recommendedName>
</protein>
<reference evidence="2" key="1">
    <citation type="submission" date="2018-05" db="EMBL/GenBank/DDBJ databases">
        <authorList>
            <person name="Lanie J.A."/>
            <person name="Ng W.-L."/>
            <person name="Kazmierczak K.M."/>
            <person name="Andrzejewski T.M."/>
            <person name="Davidsen T.M."/>
            <person name="Wayne K.J."/>
            <person name="Tettelin H."/>
            <person name="Glass J.I."/>
            <person name="Rusch D."/>
            <person name="Podicherti R."/>
            <person name="Tsui H.-C.T."/>
            <person name="Winkler M.E."/>
        </authorList>
    </citation>
    <scope>NUCLEOTIDE SEQUENCE</scope>
</reference>
<feature type="domain" description="PKD" evidence="1">
    <location>
        <begin position="177"/>
        <end position="201"/>
    </location>
</feature>
<dbReference type="InterPro" id="IPR035986">
    <property type="entry name" value="PKD_dom_sf"/>
</dbReference>
<dbReference type="InterPro" id="IPR013783">
    <property type="entry name" value="Ig-like_fold"/>
</dbReference>
<evidence type="ECO:0000259" key="1">
    <source>
        <dbReference type="PROSITE" id="PS50093"/>
    </source>
</evidence>
<dbReference type="PROSITE" id="PS51257">
    <property type="entry name" value="PROKAR_LIPOPROTEIN"/>
    <property type="match status" value="1"/>
</dbReference>